<sequence>MARNDRPLTLFHGQRRDLATEGQCIANIGFIQLASEAVAGVSCPGDRSRRLGIADDLDRANAAVSPRIPPRLQFVPDAVVLLARRHQHDGVRGDVTLGIRVSSILAGPLLAIALGAAQAQADQIKLGFIGPLSGGNAQQGLGARNGFLLAIEQANASGYPHQVEGVVLDDASDPAVGVSAAQKLVNDPSVIAATGHWNSSVALATIPVFNRAQMPFIVWGAVSPKITEQNFPNVTRVTPTLVNENKPLAEAIAKQGKIKKIAIISDTTDYGAANTKWFGDFFKAAGGEIVSSDAAAVGTTDFRAMLTTAKAASPDAVYFGGVVTEAALVRSQMADLGMGNLPMYGISGIYDPKFIEIAGAAAEGTIAGTPAVQSNPKLEEFNKAYETKAYPDPAGSYAKYAYEATQILLEVIKEKGIDDKEALSKAIRDIHHDGILGDVSFDANGQTNMAIEIDMFVVRNGKWEKM</sequence>
<keyword evidence="7" id="KW-1185">Reference proteome</keyword>
<evidence type="ECO:0000313" key="6">
    <source>
        <dbReference type="EMBL" id="PZV36563.1"/>
    </source>
</evidence>
<evidence type="ECO:0000259" key="5">
    <source>
        <dbReference type="Pfam" id="PF13458"/>
    </source>
</evidence>
<dbReference type="CDD" id="cd06342">
    <property type="entry name" value="PBP1_ABC_LIVBP-like"/>
    <property type="match status" value="1"/>
</dbReference>
<dbReference type="InterPro" id="IPR028082">
    <property type="entry name" value="Peripla_BP_I"/>
</dbReference>
<feature type="domain" description="Leucine-binding protein" evidence="5">
    <location>
        <begin position="123"/>
        <end position="450"/>
    </location>
</feature>
<comment type="similarity">
    <text evidence="1">Belongs to the leucine-binding protein family.</text>
</comment>
<accession>A0A2W7CJ70</accession>
<dbReference type="GO" id="GO:0006865">
    <property type="term" value="P:amino acid transport"/>
    <property type="evidence" value="ECO:0007669"/>
    <property type="project" value="UniProtKB-KW"/>
</dbReference>
<evidence type="ECO:0000256" key="2">
    <source>
        <dbReference type="ARBA" id="ARBA00022448"/>
    </source>
</evidence>
<dbReference type="PANTHER" id="PTHR47151:SF2">
    <property type="entry name" value="AMINO ACID BINDING PROTEIN"/>
    <property type="match status" value="1"/>
</dbReference>
<keyword evidence="3" id="KW-0732">Signal</keyword>
<dbReference type="PRINTS" id="PR00337">
    <property type="entry name" value="LEUILEVALBP"/>
</dbReference>
<evidence type="ECO:0000313" key="7">
    <source>
        <dbReference type="Proteomes" id="UP000248616"/>
    </source>
</evidence>
<dbReference type="Proteomes" id="UP000248616">
    <property type="component" value="Unassembled WGS sequence"/>
</dbReference>
<protein>
    <recommendedName>
        <fullName evidence="5">Leucine-binding protein domain-containing protein</fullName>
    </recommendedName>
</protein>
<dbReference type="InterPro" id="IPR028081">
    <property type="entry name" value="Leu-bd"/>
</dbReference>
<proteinExistence type="inferred from homology"/>
<name>A0A2W7CJ70_9HYPH</name>
<comment type="caution">
    <text evidence="6">The sequence shown here is derived from an EMBL/GenBank/DDBJ whole genome shotgun (WGS) entry which is preliminary data.</text>
</comment>
<organism evidence="6 7">
    <name type="scientific">Mesorhizobium kowhaii</name>
    <dbReference type="NCBI Taxonomy" id="1300272"/>
    <lineage>
        <taxon>Bacteria</taxon>
        <taxon>Pseudomonadati</taxon>
        <taxon>Pseudomonadota</taxon>
        <taxon>Alphaproteobacteria</taxon>
        <taxon>Hyphomicrobiales</taxon>
        <taxon>Phyllobacteriaceae</taxon>
        <taxon>Mesorhizobium</taxon>
    </lineage>
</organism>
<evidence type="ECO:0000256" key="1">
    <source>
        <dbReference type="ARBA" id="ARBA00010062"/>
    </source>
</evidence>
<gene>
    <name evidence="6" type="ORF">B5V02_21300</name>
</gene>
<keyword evidence="2" id="KW-0813">Transport</keyword>
<evidence type="ECO:0000256" key="3">
    <source>
        <dbReference type="ARBA" id="ARBA00022729"/>
    </source>
</evidence>
<dbReference type="Pfam" id="PF13458">
    <property type="entry name" value="Peripla_BP_6"/>
    <property type="match status" value="1"/>
</dbReference>
<dbReference type="AlphaFoldDB" id="A0A2W7CJ70"/>
<dbReference type="PANTHER" id="PTHR47151">
    <property type="entry name" value="LEU/ILE/VAL-BINDING ABC TRANSPORTER SUBUNIT"/>
    <property type="match status" value="1"/>
</dbReference>
<dbReference type="SUPFAM" id="SSF53822">
    <property type="entry name" value="Periplasmic binding protein-like I"/>
    <property type="match status" value="1"/>
</dbReference>
<keyword evidence="4" id="KW-0029">Amino-acid transport</keyword>
<dbReference type="InterPro" id="IPR000709">
    <property type="entry name" value="Leu_Ile_Val-bd"/>
</dbReference>
<reference evidence="7" key="1">
    <citation type="submission" date="2017-03" db="EMBL/GenBank/DDBJ databases">
        <authorList>
            <person name="Safronova V.I."/>
            <person name="Sazanova A.L."/>
            <person name="Chirak E.R."/>
        </authorList>
    </citation>
    <scope>NUCLEOTIDE SEQUENCE [LARGE SCALE GENOMIC DNA]</scope>
    <source>
        <strain evidence="7">Ach-343</strain>
    </source>
</reference>
<dbReference type="EMBL" id="MZXV01000048">
    <property type="protein sequence ID" value="PZV36563.1"/>
    <property type="molecule type" value="Genomic_DNA"/>
</dbReference>
<evidence type="ECO:0000256" key="4">
    <source>
        <dbReference type="ARBA" id="ARBA00022970"/>
    </source>
</evidence>
<dbReference type="Gene3D" id="3.40.50.2300">
    <property type="match status" value="2"/>
</dbReference>